<evidence type="ECO:0000259" key="10">
    <source>
        <dbReference type="PROSITE" id="PS50106"/>
    </source>
</evidence>
<keyword evidence="6" id="KW-0677">Repeat</keyword>
<dbReference type="CDD" id="cd06721">
    <property type="entry name" value="PDZ1_syntenin-like"/>
    <property type="match status" value="1"/>
</dbReference>
<comment type="caution">
    <text evidence="11">The sequence shown here is derived from an EMBL/GenBank/DDBJ whole genome shotgun (WGS) entry which is preliminary data.</text>
</comment>
<accession>A0A2T7NRH6</accession>
<evidence type="ECO:0000256" key="4">
    <source>
        <dbReference type="ARBA" id="ARBA00022475"/>
    </source>
</evidence>
<protein>
    <recommendedName>
        <fullName evidence="10">PDZ domain-containing protein</fullName>
    </recommendedName>
</protein>
<reference evidence="11 12" key="1">
    <citation type="submission" date="2018-04" db="EMBL/GenBank/DDBJ databases">
        <title>The genome of golden apple snail Pomacea canaliculata provides insight into stress tolerance and invasive adaptation.</title>
        <authorList>
            <person name="Liu C."/>
            <person name="Liu B."/>
            <person name="Ren Y."/>
            <person name="Zhang Y."/>
            <person name="Wang H."/>
            <person name="Li S."/>
            <person name="Jiang F."/>
            <person name="Yin L."/>
            <person name="Zhang G."/>
            <person name="Qian W."/>
            <person name="Fan W."/>
        </authorList>
    </citation>
    <scope>NUCLEOTIDE SEQUENCE [LARGE SCALE GENOMIC DNA]</scope>
    <source>
        <strain evidence="11">SZHN2017</strain>
        <tissue evidence="11">Muscle</tissue>
    </source>
</reference>
<gene>
    <name evidence="11" type="ORF">C0Q70_17025</name>
</gene>
<proteinExistence type="predicted"/>
<dbReference type="OrthoDB" id="10059177at2759"/>
<dbReference type="SUPFAM" id="SSF50156">
    <property type="entry name" value="PDZ domain-like"/>
    <property type="match status" value="2"/>
</dbReference>
<dbReference type="InterPro" id="IPR036034">
    <property type="entry name" value="PDZ_sf"/>
</dbReference>
<evidence type="ECO:0000256" key="8">
    <source>
        <dbReference type="ARBA" id="ARBA00023136"/>
    </source>
</evidence>
<evidence type="ECO:0000256" key="2">
    <source>
        <dbReference type="ARBA" id="ARBA00004236"/>
    </source>
</evidence>
<evidence type="ECO:0000256" key="3">
    <source>
        <dbReference type="ARBA" id="ARBA00004496"/>
    </source>
</evidence>
<evidence type="ECO:0000313" key="11">
    <source>
        <dbReference type="EMBL" id="PVD23752.1"/>
    </source>
</evidence>
<keyword evidence="7" id="KW-0446">Lipid-binding</keyword>
<name>A0A2T7NRH6_POMCA</name>
<dbReference type="PANTHER" id="PTHR12345:SF3">
    <property type="entry name" value="PDZ DOMAIN-CONTAINING PROTEIN"/>
    <property type="match status" value="1"/>
</dbReference>
<evidence type="ECO:0000256" key="7">
    <source>
        <dbReference type="ARBA" id="ARBA00023121"/>
    </source>
</evidence>
<organism evidence="11 12">
    <name type="scientific">Pomacea canaliculata</name>
    <name type="common">Golden apple snail</name>
    <dbReference type="NCBI Taxonomy" id="400727"/>
    <lineage>
        <taxon>Eukaryota</taxon>
        <taxon>Metazoa</taxon>
        <taxon>Spiralia</taxon>
        <taxon>Lophotrochozoa</taxon>
        <taxon>Mollusca</taxon>
        <taxon>Gastropoda</taxon>
        <taxon>Caenogastropoda</taxon>
        <taxon>Architaenioglossa</taxon>
        <taxon>Ampullarioidea</taxon>
        <taxon>Ampullariidae</taxon>
        <taxon>Pomacea</taxon>
    </lineage>
</organism>
<dbReference type="InterPro" id="IPR051230">
    <property type="entry name" value="APP-Binding"/>
</dbReference>
<dbReference type="InterPro" id="IPR001478">
    <property type="entry name" value="PDZ"/>
</dbReference>
<evidence type="ECO:0000256" key="1">
    <source>
        <dbReference type="ARBA" id="ARBA00004123"/>
    </source>
</evidence>
<dbReference type="PANTHER" id="PTHR12345">
    <property type="entry name" value="SYNTENIN RELATED"/>
    <property type="match status" value="1"/>
</dbReference>
<dbReference type="GO" id="GO:0005634">
    <property type="term" value="C:nucleus"/>
    <property type="evidence" value="ECO:0007669"/>
    <property type="project" value="UniProtKB-SubCell"/>
</dbReference>
<keyword evidence="8" id="KW-0472">Membrane</keyword>
<keyword evidence="12" id="KW-1185">Reference proteome</keyword>
<feature type="domain" description="PDZ" evidence="10">
    <location>
        <begin position="158"/>
        <end position="237"/>
    </location>
</feature>
<keyword evidence="4" id="KW-1003">Cell membrane</keyword>
<evidence type="ECO:0000256" key="6">
    <source>
        <dbReference type="ARBA" id="ARBA00022737"/>
    </source>
</evidence>
<dbReference type="FunFam" id="2.30.42.10:FF:000065">
    <property type="entry name" value="syntenin-1 isoform X1"/>
    <property type="match status" value="1"/>
</dbReference>
<dbReference type="Pfam" id="PF00595">
    <property type="entry name" value="PDZ"/>
    <property type="match status" value="2"/>
</dbReference>
<dbReference type="SMART" id="SM00228">
    <property type="entry name" value="PDZ"/>
    <property type="match status" value="2"/>
</dbReference>
<dbReference type="FunFam" id="2.30.42.10:FF:000043">
    <property type="entry name" value="Syntenin-1 isoform X1"/>
    <property type="match status" value="1"/>
</dbReference>
<dbReference type="GO" id="GO:0005886">
    <property type="term" value="C:plasma membrane"/>
    <property type="evidence" value="ECO:0007669"/>
    <property type="project" value="UniProtKB-SubCell"/>
</dbReference>
<dbReference type="Proteomes" id="UP000245119">
    <property type="component" value="Linkage Group LG10"/>
</dbReference>
<keyword evidence="9" id="KW-0539">Nucleus</keyword>
<evidence type="ECO:0000256" key="5">
    <source>
        <dbReference type="ARBA" id="ARBA00022490"/>
    </source>
</evidence>
<dbReference type="STRING" id="400727.A0A2T7NRH6"/>
<dbReference type="AlphaFoldDB" id="A0A2T7NRH6"/>
<evidence type="ECO:0000313" key="12">
    <source>
        <dbReference type="Proteomes" id="UP000245119"/>
    </source>
</evidence>
<dbReference type="GO" id="GO:0008289">
    <property type="term" value="F:lipid binding"/>
    <property type="evidence" value="ECO:0007669"/>
    <property type="project" value="UniProtKB-KW"/>
</dbReference>
<dbReference type="CDD" id="cd06794">
    <property type="entry name" value="PDZ2_syntenin-like"/>
    <property type="match status" value="1"/>
</dbReference>
<dbReference type="GO" id="GO:0005737">
    <property type="term" value="C:cytoplasm"/>
    <property type="evidence" value="ECO:0007669"/>
    <property type="project" value="UniProtKB-SubCell"/>
</dbReference>
<dbReference type="PROSITE" id="PS50106">
    <property type="entry name" value="PDZ"/>
    <property type="match status" value="2"/>
</dbReference>
<evidence type="ECO:0000256" key="9">
    <source>
        <dbReference type="ARBA" id="ARBA00023242"/>
    </source>
</evidence>
<sequence length="342" mass="37360">MGSASAKKLALRKVASANDQKVYLVFGFLKEDQKKSFKMSLYPSLEDMKVDQLQKAQMQYEQGVTQVAAVGYPNTGNVVPQASSAFSPSLYPSLGDYMGLQLTPEFVQQNMPLVAASYPQELQVGVRQTSTSQALVAPVTGQNNKALLRSEIKPGIREVVLCKDGEGKLGVRVRHVNNGLFVALVQKNSPAALAGLRFGDQILQINGQTVAGWDNDKAHNFIKKLDPERITMAVRDRPFERTITMQKDSNGYIGFVFKEGKIKSIVKDSSAARNGILTDHQLIEVGGQNVVGLKDSEIGEIIDAAGRTITVTIMPSFLFDHIIKCMGNSLIKKLMDSSIPDL</sequence>
<dbReference type="Gene3D" id="2.30.42.10">
    <property type="match status" value="2"/>
</dbReference>
<feature type="domain" description="PDZ" evidence="10">
    <location>
        <begin position="242"/>
        <end position="317"/>
    </location>
</feature>
<dbReference type="EMBL" id="PZQS01000010">
    <property type="protein sequence ID" value="PVD23752.1"/>
    <property type="molecule type" value="Genomic_DNA"/>
</dbReference>
<comment type="subcellular location">
    <subcellularLocation>
        <location evidence="2">Cell membrane</location>
    </subcellularLocation>
    <subcellularLocation>
        <location evidence="3">Cytoplasm</location>
    </subcellularLocation>
    <subcellularLocation>
        <location evidence="1">Nucleus</location>
    </subcellularLocation>
</comment>
<keyword evidence="5" id="KW-0963">Cytoplasm</keyword>